<dbReference type="AlphaFoldDB" id="A0AAE0Q1W1"/>
<proteinExistence type="predicted"/>
<dbReference type="PRINTS" id="PR00258">
    <property type="entry name" value="SPERACTRCPTR"/>
</dbReference>
<feature type="disulfide bond" evidence="11">
    <location>
        <begin position="232"/>
        <end position="296"/>
    </location>
</feature>
<dbReference type="SMART" id="SM00202">
    <property type="entry name" value="SR"/>
    <property type="match status" value="2"/>
</dbReference>
<evidence type="ECO:0000313" key="16">
    <source>
        <dbReference type="Proteomes" id="UP001274896"/>
    </source>
</evidence>
<reference evidence="15" key="1">
    <citation type="submission" date="2023-06" db="EMBL/GenBank/DDBJ databases">
        <title>Male Hemibagrus guttatus genome.</title>
        <authorList>
            <person name="Bian C."/>
        </authorList>
    </citation>
    <scope>NUCLEOTIDE SEQUENCE</scope>
    <source>
        <strain evidence="15">Male_cb2023</strain>
        <tissue evidence="15">Muscle</tissue>
    </source>
</reference>
<evidence type="ECO:0000256" key="10">
    <source>
        <dbReference type="ARBA" id="ARBA00023180"/>
    </source>
</evidence>
<evidence type="ECO:0000313" key="15">
    <source>
        <dbReference type="EMBL" id="KAK3511945.1"/>
    </source>
</evidence>
<feature type="region of interest" description="Disordered" evidence="12">
    <location>
        <begin position="546"/>
        <end position="614"/>
    </location>
</feature>
<name>A0AAE0Q1W1_9TELE</name>
<dbReference type="SUPFAM" id="SSF56487">
    <property type="entry name" value="SRCR-like"/>
    <property type="match status" value="2"/>
</dbReference>
<keyword evidence="5 13" id="KW-0732">Signal</keyword>
<evidence type="ECO:0000256" key="8">
    <source>
        <dbReference type="ARBA" id="ARBA00023136"/>
    </source>
</evidence>
<feature type="domain" description="SRCR" evidence="14">
    <location>
        <begin position="312"/>
        <end position="412"/>
    </location>
</feature>
<keyword evidence="9 11" id="KW-1015">Disulfide bond</keyword>
<evidence type="ECO:0000256" key="9">
    <source>
        <dbReference type="ARBA" id="ARBA00023157"/>
    </source>
</evidence>
<evidence type="ECO:0000256" key="6">
    <source>
        <dbReference type="ARBA" id="ARBA00022737"/>
    </source>
</evidence>
<dbReference type="InterPro" id="IPR036772">
    <property type="entry name" value="SRCR-like_dom_sf"/>
</dbReference>
<protein>
    <recommendedName>
        <fullName evidence="14">SRCR domain-containing protein</fullName>
    </recommendedName>
</protein>
<dbReference type="PROSITE" id="PS00420">
    <property type="entry name" value="SRCR_1"/>
    <property type="match status" value="1"/>
</dbReference>
<feature type="signal peptide" evidence="13">
    <location>
        <begin position="1"/>
        <end position="18"/>
    </location>
</feature>
<comment type="subcellular location">
    <subcellularLocation>
        <location evidence="1">Membrane</location>
        <topology evidence="1">Single-pass membrane protein</topology>
    </subcellularLocation>
    <subcellularLocation>
        <location evidence="2">Secreted</location>
    </subcellularLocation>
</comment>
<organism evidence="15 16">
    <name type="scientific">Hemibagrus guttatus</name>
    <dbReference type="NCBI Taxonomy" id="175788"/>
    <lineage>
        <taxon>Eukaryota</taxon>
        <taxon>Metazoa</taxon>
        <taxon>Chordata</taxon>
        <taxon>Craniata</taxon>
        <taxon>Vertebrata</taxon>
        <taxon>Euteleostomi</taxon>
        <taxon>Actinopterygii</taxon>
        <taxon>Neopterygii</taxon>
        <taxon>Teleostei</taxon>
        <taxon>Ostariophysi</taxon>
        <taxon>Siluriformes</taxon>
        <taxon>Bagridae</taxon>
        <taxon>Hemibagrus</taxon>
    </lineage>
</organism>
<feature type="chain" id="PRO_5042131192" description="SRCR domain-containing protein" evidence="13">
    <location>
        <begin position="19"/>
        <end position="614"/>
    </location>
</feature>
<keyword evidence="4" id="KW-0812">Transmembrane</keyword>
<feature type="disulfide bond" evidence="11">
    <location>
        <begin position="245"/>
        <end position="306"/>
    </location>
</feature>
<evidence type="ECO:0000256" key="1">
    <source>
        <dbReference type="ARBA" id="ARBA00004167"/>
    </source>
</evidence>
<dbReference type="GO" id="GO:0005886">
    <property type="term" value="C:plasma membrane"/>
    <property type="evidence" value="ECO:0007669"/>
    <property type="project" value="TreeGrafter"/>
</dbReference>
<feature type="domain" description="SRCR" evidence="14">
    <location>
        <begin position="207"/>
        <end position="307"/>
    </location>
</feature>
<keyword evidence="6" id="KW-0677">Repeat</keyword>
<dbReference type="Pfam" id="PF00530">
    <property type="entry name" value="SRCR"/>
    <property type="match status" value="2"/>
</dbReference>
<dbReference type="Gene3D" id="3.10.250.10">
    <property type="entry name" value="SRCR-like domain"/>
    <property type="match status" value="2"/>
</dbReference>
<keyword evidence="7" id="KW-1133">Transmembrane helix</keyword>
<feature type="disulfide bond" evidence="11">
    <location>
        <begin position="337"/>
        <end position="401"/>
    </location>
</feature>
<dbReference type="EMBL" id="JAUCMX010000024">
    <property type="protein sequence ID" value="KAK3511945.1"/>
    <property type="molecule type" value="Genomic_DNA"/>
</dbReference>
<evidence type="ECO:0000256" key="5">
    <source>
        <dbReference type="ARBA" id="ARBA00022729"/>
    </source>
</evidence>
<dbReference type="FunFam" id="3.10.250.10:FF:000002">
    <property type="entry name" value="Scavenger receptor cysteine-rich type 1 protein M130"/>
    <property type="match status" value="1"/>
</dbReference>
<dbReference type="GO" id="GO:0031638">
    <property type="term" value="P:zymogen activation"/>
    <property type="evidence" value="ECO:0007669"/>
    <property type="project" value="TreeGrafter"/>
</dbReference>
<feature type="disulfide bond" evidence="11">
    <location>
        <begin position="350"/>
        <end position="411"/>
    </location>
</feature>
<dbReference type="PANTHER" id="PTHR48071">
    <property type="entry name" value="SRCR DOMAIN-CONTAINING PROTEIN"/>
    <property type="match status" value="1"/>
</dbReference>
<dbReference type="InterPro" id="IPR001190">
    <property type="entry name" value="SRCR"/>
</dbReference>
<feature type="compositionally biased region" description="Acidic residues" evidence="12">
    <location>
        <begin position="600"/>
        <end position="614"/>
    </location>
</feature>
<evidence type="ECO:0000256" key="4">
    <source>
        <dbReference type="ARBA" id="ARBA00022692"/>
    </source>
</evidence>
<evidence type="ECO:0000256" key="13">
    <source>
        <dbReference type="SAM" id="SignalP"/>
    </source>
</evidence>
<evidence type="ECO:0000256" key="2">
    <source>
        <dbReference type="ARBA" id="ARBA00004613"/>
    </source>
</evidence>
<accession>A0AAE0Q1W1</accession>
<gene>
    <name evidence="15" type="ORF">QTP70_027564</name>
</gene>
<evidence type="ECO:0000256" key="7">
    <source>
        <dbReference type="ARBA" id="ARBA00022989"/>
    </source>
</evidence>
<keyword evidence="16" id="KW-1185">Reference proteome</keyword>
<dbReference type="PANTHER" id="PTHR48071:SF15">
    <property type="entry name" value="SRCR DOMAIN-CONTAINING PROTEIN"/>
    <property type="match status" value="1"/>
</dbReference>
<keyword evidence="8" id="KW-0472">Membrane</keyword>
<keyword evidence="10" id="KW-0325">Glycoprotein</keyword>
<dbReference type="GO" id="GO:0004252">
    <property type="term" value="F:serine-type endopeptidase activity"/>
    <property type="evidence" value="ECO:0007669"/>
    <property type="project" value="TreeGrafter"/>
</dbReference>
<keyword evidence="3" id="KW-0964">Secreted</keyword>
<sequence length="614" mass="66983">MEVFTILMVLQALVLCQAKMSINQASTPCSWAVISTGENQSLAIFTTQSLSPLATRICQALGCGEVHKLNTSSAHGNTSCFTGCSYYNSELINCTKVHSADCSILSEVVCDAPYITPTSNSCIWSIKSPTPKSAVILTKEFMHRVSDEICQNLNCGKAFAQNSSQAPPNSSCLTDCIYHNSYLRNCSTVVGNGCSIMSEIICGNHKVRLSGGSHKCAGRVEVWNDGQWGTVCDDEWDKQDADVVCAQLNCGYALSVNGQGGPYSNGKGPILMDELNCTGKERSLWECPAVREGHDCGHKEDAGVVCSEYKDLRLTGGLDRCSGRVEIHRNGLWGTVCEECWDKEEAFMACKMLGCGKPKKYTAFEPHFIHTNNTRWYYMCNKNSNILWDCKELNASLINLCPDLKAAGLICNTFQVEQRYSHLQTNAETEENNYRDSTQLVKVTNNDNNSAPSMPPQMWTQSSVESASYDTDYEANDSGLNHDISLSTFRNTGAAMQGHLLQAPTAACQRISATPSADSFETSSTSSDDYYENTGHKTADLYSENQLGDDLQPGIPTIHDTQDFLNPAVSGDMDPSGGEDSPIYSPVSADLEPFSHDTDDGGESDDYDDVGNLV</sequence>
<dbReference type="Proteomes" id="UP001274896">
    <property type="component" value="Unassembled WGS sequence"/>
</dbReference>
<dbReference type="FunFam" id="3.10.250.10:FF:000016">
    <property type="entry name" value="Scavenger receptor cysteine-rich protein type 12"/>
    <property type="match status" value="1"/>
</dbReference>
<feature type="region of interest" description="Disordered" evidence="12">
    <location>
        <begin position="512"/>
        <end position="532"/>
    </location>
</feature>
<feature type="disulfide bond" evidence="11">
    <location>
        <begin position="277"/>
        <end position="287"/>
    </location>
</feature>
<evidence type="ECO:0000259" key="14">
    <source>
        <dbReference type="PROSITE" id="PS50287"/>
    </source>
</evidence>
<evidence type="ECO:0000256" key="11">
    <source>
        <dbReference type="PROSITE-ProRule" id="PRU00196"/>
    </source>
</evidence>
<dbReference type="GO" id="GO:0005615">
    <property type="term" value="C:extracellular space"/>
    <property type="evidence" value="ECO:0007669"/>
    <property type="project" value="TreeGrafter"/>
</dbReference>
<feature type="disulfide bond" evidence="11">
    <location>
        <begin position="380"/>
        <end position="390"/>
    </location>
</feature>
<evidence type="ECO:0000256" key="3">
    <source>
        <dbReference type="ARBA" id="ARBA00022525"/>
    </source>
</evidence>
<evidence type="ECO:0000256" key="12">
    <source>
        <dbReference type="SAM" id="MobiDB-lite"/>
    </source>
</evidence>
<dbReference type="PROSITE" id="PS50287">
    <property type="entry name" value="SRCR_2"/>
    <property type="match status" value="2"/>
</dbReference>
<comment type="caution">
    <text evidence="15">The sequence shown here is derived from an EMBL/GenBank/DDBJ whole genome shotgun (WGS) entry which is preliminary data.</text>
</comment>